<dbReference type="GO" id="GO:0016998">
    <property type="term" value="P:cell wall macromolecule catabolic process"/>
    <property type="evidence" value="ECO:0007669"/>
    <property type="project" value="InterPro"/>
</dbReference>
<comment type="catalytic activity">
    <reaction evidence="6">
        <text>Hydrolysis of (1-&gt;4)-beta-linkages between N-acetylmuramic acid and N-acetyl-D-glucosamine residues in a peptidoglycan and between N-acetyl-D-glucosamine residues in chitodextrins.</text>
        <dbReference type="EC" id="3.2.1.17"/>
    </reaction>
</comment>
<dbReference type="PROSITE" id="PS51904">
    <property type="entry name" value="GLYCOSYL_HYDROL_F25_2"/>
    <property type="match status" value="1"/>
</dbReference>
<evidence type="ECO:0000256" key="1">
    <source>
        <dbReference type="ARBA" id="ARBA00010646"/>
    </source>
</evidence>
<dbReference type="PROSITE" id="PS00953">
    <property type="entry name" value="GLYCOSYL_HYDROL_F25_1"/>
    <property type="match status" value="1"/>
</dbReference>
<keyword evidence="4 6" id="KW-0326">Glycosidase</keyword>
<dbReference type="InterPro" id="IPR017853">
    <property type="entry name" value="GH"/>
</dbReference>
<comment type="similarity">
    <text evidence="1 6">Belongs to the glycosyl hydrolase 25 family.</text>
</comment>
<dbReference type="CDD" id="cd06525">
    <property type="entry name" value="GH25_Lyc-like"/>
    <property type="match status" value="1"/>
</dbReference>
<evidence type="ECO:0000256" key="5">
    <source>
        <dbReference type="PROSITE-ProRule" id="PRU00591"/>
    </source>
</evidence>
<dbReference type="InterPro" id="IPR018337">
    <property type="entry name" value="Cell_wall/Cho-bd_repeat"/>
</dbReference>
<keyword evidence="2" id="KW-0677">Repeat</keyword>
<dbReference type="AlphaFoldDB" id="A0A6L9ERT7"/>
<name>A0A6L9ERT7_CLOBU</name>
<dbReference type="Gene3D" id="3.20.20.80">
    <property type="entry name" value="Glycosidases"/>
    <property type="match status" value="1"/>
</dbReference>
<dbReference type="InterPro" id="IPR018077">
    <property type="entry name" value="Glyco_hydro_fam25_subgr"/>
</dbReference>
<reference evidence="7 8" key="1">
    <citation type="submission" date="2020-01" db="EMBL/GenBank/DDBJ databases">
        <title>Genome sequence of a 1,3-propanediol producer, Clostridium butyricum S3.</title>
        <authorList>
            <person name="Zhou J."/>
        </authorList>
    </citation>
    <scope>NUCLEOTIDE SEQUENCE [LARGE SCALE GENOMIC DNA]</scope>
    <source>
        <strain evidence="7 8">S3</strain>
    </source>
</reference>
<protein>
    <recommendedName>
        <fullName evidence="6">Lysozyme</fullName>
        <ecNumber evidence="6">3.2.1.17</ecNumber>
    </recommendedName>
</protein>
<organism evidence="7 8">
    <name type="scientific">Clostridium butyricum</name>
    <dbReference type="NCBI Taxonomy" id="1492"/>
    <lineage>
        <taxon>Bacteria</taxon>
        <taxon>Bacillati</taxon>
        <taxon>Bacillota</taxon>
        <taxon>Clostridia</taxon>
        <taxon>Eubacteriales</taxon>
        <taxon>Clostridiaceae</taxon>
        <taxon>Clostridium</taxon>
    </lineage>
</organism>
<dbReference type="PANTHER" id="PTHR34135:SF2">
    <property type="entry name" value="LYSOZYME"/>
    <property type="match status" value="1"/>
</dbReference>
<proteinExistence type="inferred from homology"/>
<dbReference type="GO" id="GO:0016052">
    <property type="term" value="P:carbohydrate catabolic process"/>
    <property type="evidence" value="ECO:0007669"/>
    <property type="project" value="TreeGrafter"/>
</dbReference>
<dbReference type="SUPFAM" id="SSF51445">
    <property type="entry name" value="(Trans)glycosidases"/>
    <property type="match status" value="1"/>
</dbReference>
<dbReference type="EMBL" id="WOFV02000038">
    <property type="protein sequence ID" value="NAS18605.1"/>
    <property type="molecule type" value="Genomic_DNA"/>
</dbReference>
<evidence type="ECO:0000313" key="8">
    <source>
        <dbReference type="Proteomes" id="UP000474042"/>
    </source>
</evidence>
<dbReference type="Gene3D" id="2.10.270.10">
    <property type="entry name" value="Cholin Binding"/>
    <property type="match status" value="1"/>
</dbReference>
<gene>
    <name evidence="7" type="ORF">GND98_012185</name>
</gene>
<keyword evidence="3 6" id="KW-0378">Hydrolase</keyword>
<sequence>MKGIDVSNNNGNINFEKVKNDGVECCYIKATEGTTFKDGYLYTNYCNAKQNGLKVGFYHFLVGTSSPETQAHNFYNAIKDKSIDLIPMLDIEVNFDGLVDYVERFINRFKELSNMQIGIYTYTGFLSNLKGKFTEYLLWEANYNDKPWNLPSNSYTLVGHQYTEKGKVDGITGVCDVNEFNDGILLTSTKGEWIQDDTGYWYKHSDGSYVKCDWEKIDGEWYYFDYKGYRVTGWLHLTSNNQDYYFYSDGKMAHDCELWGTYKFDSNGVATKI</sequence>
<dbReference type="PROSITE" id="PS51170">
    <property type="entry name" value="CW"/>
    <property type="match status" value="1"/>
</dbReference>
<dbReference type="Proteomes" id="UP000474042">
    <property type="component" value="Unassembled WGS sequence"/>
</dbReference>
<dbReference type="GO" id="GO:0009253">
    <property type="term" value="P:peptidoglycan catabolic process"/>
    <property type="evidence" value="ECO:0007669"/>
    <property type="project" value="InterPro"/>
</dbReference>
<evidence type="ECO:0000256" key="4">
    <source>
        <dbReference type="ARBA" id="ARBA00023295"/>
    </source>
</evidence>
<evidence type="ECO:0000313" key="7">
    <source>
        <dbReference type="EMBL" id="NAS18605.1"/>
    </source>
</evidence>
<dbReference type="InterPro" id="IPR002053">
    <property type="entry name" value="Glyco_hydro_25"/>
</dbReference>
<dbReference type="Pfam" id="PF01183">
    <property type="entry name" value="Glyco_hydro_25"/>
    <property type="match status" value="1"/>
</dbReference>
<dbReference type="PANTHER" id="PTHR34135">
    <property type="entry name" value="LYSOZYME"/>
    <property type="match status" value="1"/>
</dbReference>
<dbReference type="SMART" id="SM00641">
    <property type="entry name" value="Glyco_25"/>
    <property type="match status" value="1"/>
</dbReference>
<evidence type="ECO:0000256" key="2">
    <source>
        <dbReference type="ARBA" id="ARBA00022737"/>
    </source>
</evidence>
<feature type="repeat" description="Cell wall-binding" evidence="5">
    <location>
        <begin position="231"/>
        <end position="252"/>
    </location>
</feature>
<dbReference type="EC" id="3.2.1.17" evidence="6"/>
<dbReference type="SUPFAM" id="SSF69360">
    <property type="entry name" value="Cell wall binding repeat"/>
    <property type="match status" value="1"/>
</dbReference>
<evidence type="ECO:0000256" key="6">
    <source>
        <dbReference type="RuleBase" id="RU361176"/>
    </source>
</evidence>
<comment type="caution">
    <text evidence="7">The sequence shown here is derived from an EMBL/GenBank/DDBJ whole genome shotgun (WGS) entry which is preliminary data.</text>
</comment>
<dbReference type="GO" id="GO:0003796">
    <property type="term" value="F:lysozyme activity"/>
    <property type="evidence" value="ECO:0007669"/>
    <property type="project" value="UniProtKB-EC"/>
</dbReference>
<evidence type="ECO:0000256" key="3">
    <source>
        <dbReference type="ARBA" id="ARBA00022801"/>
    </source>
</evidence>
<accession>A0A6L9ERT7</accession>
<dbReference type="InterPro" id="IPR008270">
    <property type="entry name" value="Glyco_hydro_25_AS"/>
</dbReference>